<feature type="compositionally biased region" description="Basic residues" evidence="1">
    <location>
        <begin position="46"/>
        <end position="62"/>
    </location>
</feature>
<dbReference type="Proteomes" id="UP000289152">
    <property type="component" value="Unassembled WGS sequence"/>
</dbReference>
<evidence type="ECO:0000313" key="3">
    <source>
        <dbReference type="Proteomes" id="UP000289152"/>
    </source>
</evidence>
<organism evidence="2 3">
    <name type="scientific">Tremella mesenterica</name>
    <name type="common">Jelly fungus</name>
    <dbReference type="NCBI Taxonomy" id="5217"/>
    <lineage>
        <taxon>Eukaryota</taxon>
        <taxon>Fungi</taxon>
        <taxon>Dikarya</taxon>
        <taxon>Basidiomycota</taxon>
        <taxon>Agaricomycotina</taxon>
        <taxon>Tremellomycetes</taxon>
        <taxon>Tremellales</taxon>
        <taxon>Tremellaceae</taxon>
        <taxon>Tremella</taxon>
    </lineage>
</organism>
<proteinExistence type="predicted"/>
<protein>
    <submittedName>
        <fullName evidence="2">Uncharacterized protein</fullName>
    </submittedName>
</protein>
<name>A0A4Q1BG22_TREME</name>
<dbReference type="AlphaFoldDB" id="A0A4Q1BG22"/>
<feature type="region of interest" description="Disordered" evidence="1">
    <location>
        <begin position="1"/>
        <end position="67"/>
    </location>
</feature>
<comment type="caution">
    <text evidence="2">The sequence shown here is derived from an EMBL/GenBank/DDBJ whole genome shotgun (WGS) entry which is preliminary data.</text>
</comment>
<dbReference type="EMBL" id="SDIL01000123">
    <property type="protein sequence ID" value="RXK35743.1"/>
    <property type="molecule type" value="Genomic_DNA"/>
</dbReference>
<feature type="compositionally biased region" description="Low complexity" evidence="1">
    <location>
        <begin position="14"/>
        <end position="31"/>
    </location>
</feature>
<reference evidence="2 3" key="1">
    <citation type="submission" date="2016-06" db="EMBL/GenBank/DDBJ databases">
        <title>Evolution of pathogenesis and genome organization in the Tremellales.</title>
        <authorList>
            <person name="Cuomo C."/>
            <person name="Litvintseva A."/>
            <person name="Heitman J."/>
            <person name="Chen Y."/>
            <person name="Sun S."/>
            <person name="Springer D."/>
            <person name="Dromer F."/>
            <person name="Young S."/>
            <person name="Zeng Q."/>
            <person name="Chapman S."/>
            <person name="Gujja S."/>
            <person name="Saif S."/>
            <person name="Birren B."/>
        </authorList>
    </citation>
    <scope>NUCLEOTIDE SEQUENCE [LARGE SCALE GENOMIC DNA]</scope>
    <source>
        <strain evidence="2 3">ATCC 28783</strain>
    </source>
</reference>
<accession>A0A4Q1BG22</accession>
<gene>
    <name evidence="2" type="ORF">M231_06984</name>
</gene>
<dbReference type="VEuPathDB" id="FungiDB:TREMEDRAFT_59697"/>
<dbReference type="InParanoid" id="A0A4Q1BG22"/>
<keyword evidence="3" id="KW-1185">Reference proteome</keyword>
<sequence>MTEDDDNYKAGQGSTSVVTLDSSVSVTQVDLQDSETEQPEESEKTGKKRKRKKRPGHRGKKQKPFDGQRFKLNHPVFTYTLKYPTMMIINVPPVIPHVNQNQPNAYFHVLEDILKMEKQLTDRERGFDMPEGHKLGQYDFSIPHPFPKTDDPKSLFTYFKQFFPPESRHFESIQESYQDFSKMESQRSIQKMKNGKKVGVPEYHLGISARYVDWNTMSDLSTRQSYLEGSMRKNREKVLPLSRETIKSLLFALRQATGGTLYHKLGSVDSPTSSKMRIAPTKLLKVQDEVNPAKTQVPNFKIDNECLFGLNSMVTISEGKSVNWHYDSPDSEETYTVNIVGGKGNCQIHIAQLGIWNLTLCPGDVVCYKASKLLHSIMVSDPCVLFTFHLSSKSVAAMGGFQWDDTKNE</sequence>
<evidence type="ECO:0000313" key="2">
    <source>
        <dbReference type="EMBL" id="RXK35743.1"/>
    </source>
</evidence>
<evidence type="ECO:0000256" key="1">
    <source>
        <dbReference type="SAM" id="MobiDB-lite"/>
    </source>
</evidence>